<dbReference type="EMBL" id="JSUH01000003">
    <property type="protein sequence ID" value="KHD98499.1"/>
    <property type="molecule type" value="Genomic_DNA"/>
</dbReference>
<feature type="compositionally biased region" description="Low complexity" evidence="2">
    <location>
        <begin position="175"/>
        <end position="185"/>
    </location>
</feature>
<evidence type="ECO:0000313" key="4">
    <source>
        <dbReference type="Proteomes" id="UP000030466"/>
    </source>
</evidence>
<dbReference type="InterPro" id="IPR001733">
    <property type="entry name" value="Peptidase_S26B"/>
</dbReference>
<evidence type="ECO:0000256" key="2">
    <source>
        <dbReference type="SAM" id="MobiDB-lite"/>
    </source>
</evidence>
<dbReference type="GO" id="GO:0009003">
    <property type="term" value="F:signal peptidase activity"/>
    <property type="evidence" value="ECO:0007669"/>
    <property type="project" value="UniProtKB-EC"/>
</dbReference>
<dbReference type="GO" id="GO:0004252">
    <property type="term" value="F:serine-type endopeptidase activity"/>
    <property type="evidence" value="ECO:0007669"/>
    <property type="project" value="UniProtKB-UniRule"/>
</dbReference>
<feature type="region of interest" description="Disordered" evidence="2">
    <location>
        <begin position="173"/>
        <end position="207"/>
    </location>
</feature>
<dbReference type="GO" id="GO:0006465">
    <property type="term" value="P:signal peptide processing"/>
    <property type="evidence" value="ECO:0007669"/>
    <property type="project" value="UniProtKB-UniRule"/>
</dbReference>
<dbReference type="Proteomes" id="UP000030466">
    <property type="component" value="Unassembled WGS sequence"/>
</dbReference>
<comment type="caution">
    <text evidence="3">The sequence shown here is derived from an EMBL/GenBank/DDBJ whole genome shotgun (WGS) entry which is preliminary data.</text>
</comment>
<dbReference type="InterPro" id="IPR019533">
    <property type="entry name" value="Peptidase_S26"/>
</dbReference>
<evidence type="ECO:0000313" key="3">
    <source>
        <dbReference type="EMBL" id="KHD98499.1"/>
    </source>
</evidence>
<sequence>MRIAARTASRVLLNLAALVVLALALAMLVPGALGYERYVITGASMSGTFEKGTLAIESAVPVADLAVGDVITYLPPPDSGLTELVTHRILTVEESESGPVFRTQGDANADADPWTFQLPGPTQARLDHAVPHLGWAFIALSDPQVRQFVIGVPAGLIALRCAIEVVQVLRRPRPRTATPQPSAATARKRLDGPPRRPVPGRRTAAAV</sequence>
<proteinExistence type="predicted"/>
<name>A0A0A6VXD8_KOCRO</name>
<evidence type="ECO:0000256" key="1">
    <source>
        <dbReference type="NCBIfam" id="TIGR02228"/>
    </source>
</evidence>
<keyword evidence="4" id="KW-1185">Reference proteome</keyword>
<dbReference type="EC" id="3.4.21.89" evidence="1"/>
<reference evidence="3 4" key="1">
    <citation type="journal article" date="2003" name="Int. J. Syst. Evol. Microbiol.">
        <title>Kocuria polaris sp. nov., an orange-pigmented psychrophilic bacterium isolated from an Antarctic cyanobacterial mat sample.</title>
        <authorList>
            <person name="Reddy G.S."/>
            <person name="Prakash J.S."/>
            <person name="Prabahar V."/>
            <person name="Matsumoto G.I."/>
            <person name="Stackebrandt E."/>
            <person name="Shivaji S."/>
        </authorList>
    </citation>
    <scope>NUCLEOTIDE SEQUENCE [LARGE SCALE GENOMIC DNA]</scope>
    <source>
        <strain evidence="3 4">CMS 76or</strain>
    </source>
</reference>
<dbReference type="GO" id="GO:0016020">
    <property type="term" value="C:membrane"/>
    <property type="evidence" value="ECO:0007669"/>
    <property type="project" value="UniProtKB-UniRule"/>
</dbReference>
<protein>
    <recommendedName>
        <fullName evidence="1">Signal peptidase I</fullName>
        <ecNumber evidence="1">3.4.21.89</ecNumber>
    </recommendedName>
</protein>
<dbReference type="CDD" id="cd06530">
    <property type="entry name" value="S26_SPase_I"/>
    <property type="match status" value="1"/>
</dbReference>
<gene>
    <name evidence="3" type="ORF">GY22_05270</name>
</gene>
<dbReference type="AlphaFoldDB" id="A0A0A6VXD8"/>
<dbReference type="NCBIfam" id="TIGR02228">
    <property type="entry name" value="sigpep_I_arch"/>
    <property type="match status" value="1"/>
</dbReference>
<organism evidence="3 4">
    <name type="scientific">Kocuria rosea subsp. polaris</name>
    <dbReference type="NCBI Taxonomy" id="136273"/>
    <lineage>
        <taxon>Bacteria</taxon>
        <taxon>Bacillati</taxon>
        <taxon>Actinomycetota</taxon>
        <taxon>Actinomycetes</taxon>
        <taxon>Micrococcales</taxon>
        <taxon>Micrococcaceae</taxon>
        <taxon>Kocuria</taxon>
    </lineage>
</organism>
<accession>A0A0A6VXD8</accession>